<dbReference type="NCBIfam" id="TIGR04057">
    <property type="entry name" value="SusC_RagA_signa"/>
    <property type="match status" value="1"/>
</dbReference>
<dbReference type="InterPro" id="IPR036942">
    <property type="entry name" value="Beta-barrel_TonB_sf"/>
</dbReference>
<dbReference type="InterPro" id="IPR023996">
    <property type="entry name" value="TonB-dep_OMP_SusC/RagA"/>
</dbReference>
<proteinExistence type="inferred from homology"/>
<dbReference type="Pfam" id="PF13620">
    <property type="entry name" value="CarboxypepD_reg"/>
    <property type="match status" value="1"/>
</dbReference>
<dbReference type="Gene3D" id="2.40.170.20">
    <property type="entry name" value="TonB-dependent receptor, beta-barrel domain"/>
    <property type="match status" value="1"/>
</dbReference>
<evidence type="ECO:0000256" key="4">
    <source>
        <dbReference type="ARBA" id="ARBA00022692"/>
    </source>
</evidence>
<organism evidence="9 10">
    <name type="scientific">Pedobacter rhodius</name>
    <dbReference type="NCBI Taxonomy" id="3004098"/>
    <lineage>
        <taxon>Bacteria</taxon>
        <taxon>Pseudomonadati</taxon>
        <taxon>Bacteroidota</taxon>
        <taxon>Sphingobacteriia</taxon>
        <taxon>Sphingobacteriales</taxon>
        <taxon>Sphingobacteriaceae</taxon>
        <taxon>Pedobacter</taxon>
    </lineage>
</organism>
<dbReference type="PROSITE" id="PS52016">
    <property type="entry name" value="TONB_DEPENDENT_REC_3"/>
    <property type="match status" value="1"/>
</dbReference>
<evidence type="ECO:0000256" key="5">
    <source>
        <dbReference type="ARBA" id="ARBA00023136"/>
    </source>
</evidence>
<dbReference type="Gene3D" id="2.60.40.1120">
    <property type="entry name" value="Carboxypeptidase-like, regulatory domain"/>
    <property type="match status" value="1"/>
</dbReference>
<keyword evidence="2 7" id="KW-0813">Transport</keyword>
<dbReference type="EMBL" id="JAPWGL010000001">
    <property type="protein sequence ID" value="MCZ4222550.1"/>
    <property type="molecule type" value="Genomic_DNA"/>
</dbReference>
<comment type="caution">
    <text evidence="9">The sequence shown here is derived from an EMBL/GenBank/DDBJ whole genome shotgun (WGS) entry which is preliminary data.</text>
</comment>
<evidence type="ECO:0000256" key="3">
    <source>
        <dbReference type="ARBA" id="ARBA00022452"/>
    </source>
</evidence>
<sequence length="1187" mass="130260">MYKNYTKKLRMSEGHILKLWLIMRLTIVILIASLMQVSAASFAQKITLSAKNATLTQVLDKIKAQSGIDFLVSSEILKNSKRVSIDVKNAELKIVLGEIFKDQLLDYTIEDKFVVVSRKERSLSDKIISFFAANQMLTGTVTDSTGTNLAGATVTIVKTGLKDGVSIRMVSDEKGGFRFSLEPGQYRLSISYIGYVPYQKDITIASEAIDLKIVLASLKNQLDEVAVVNTGYQKFALEQATGSYNVISKEQLEKPTNDIISRLIGTTAGVQTRSTASGGLNIEIRGKSNLVQGANSSPPLIVIDGFPVTSTLLGPTGLVNPNDVESITVLKDAAAAAVWGAKATNGVIVITTKTAKKNQPLKIDFSAFVSFSPKFDLGYATGLASPAETVDYEAMVYNNYGTSAITNSKFNTGKRSPALTALNENFLGYTTAAELSATLAQLRTQDNRQQVSDNLLANPLTTQYNLNLSGGSEKMRNYLAMEFQTDQYNLKGNKDQQYRFNYKGTASVAKWLDVNIGVNAQYSNATANGYALSSIAGISPYALLKNADGSLTDVPQYYQQMVSRLYTTSNFPYSFTFNPIEEINNRNIQTPEYNARLQGGLTFKIIPGLTFDVRGQFEYFQRYNRDYENDQTFLARSTVNTAATVAANNTVTLNLPVGGILQNQQSASTNKYYFRHQLNFVRSYNDKHQFNAIAGLEYSNSIFKSNNAPNSYGYNDNTLSVGTPNFAASTNWLGNSNFFSPLSSYSYSTQVFYSLFASGAYTYLKKYTVSFSARTDASNLITDNPKYRYRPFGSLGLSYDISKENFMRSATWLDRLNIRATYGYNGNVNAASSPYTTLNLSTSPNVFTGDLTAQVRTQGNPFVRWERTGTLNLATDFSMFKGRLTGSVDYYDKVGKDLLTTVTVPAVNGTTSTVFNDASLSNRGIELVLGTTLPILNNKIVWRGSVNLAYNRTKVINIINTASAYSSFITGNNYITGYDPNTAWAFQYAGLVGGVASIKGPDGTTYPITSIPTTSDARTFLQNTGTFNQPYNAGMVNSFKIYDFNLSFIVTGKWGGVFQGQAFNYPTSSQGYILPNGQLSAVLNGDPNTMLTFPANTTSSLTPYTQTARFMSYNYLNAALLRMQEINLSYNIPVGLLAHAGFKNATIGVQGNNLFSVFANKTGQDPEFVRGNLKQVALYTFNIRVGL</sequence>
<dbReference type="Pfam" id="PF07715">
    <property type="entry name" value="Plug"/>
    <property type="match status" value="1"/>
</dbReference>
<keyword evidence="6 7" id="KW-0998">Cell outer membrane</keyword>
<comment type="subcellular location">
    <subcellularLocation>
        <location evidence="1 7">Cell outer membrane</location>
        <topology evidence="1 7">Multi-pass membrane protein</topology>
    </subcellularLocation>
</comment>
<evidence type="ECO:0000256" key="1">
    <source>
        <dbReference type="ARBA" id="ARBA00004571"/>
    </source>
</evidence>
<protein>
    <submittedName>
        <fullName evidence="9">SusC/RagA family TonB-linked outer membrane protein</fullName>
    </submittedName>
</protein>
<dbReference type="InterPro" id="IPR023997">
    <property type="entry name" value="TonB-dep_OMP_SusC/RagA_CS"/>
</dbReference>
<dbReference type="Proteomes" id="UP001144341">
    <property type="component" value="Unassembled WGS sequence"/>
</dbReference>
<evidence type="ECO:0000313" key="9">
    <source>
        <dbReference type="EMBL" id="MCZ4222550.1"/>
    </source>
</evidence>
<keyword evidence="3 7" id="KW-1134">Transmembrane beta strand</keyword>
<keyword evidence="4 7" id="KW-0812">Transmembrane</keyword>
<dbReference type="InterPro" id="IPR012910">
    <property type="entry name" value="Plug_dom"/>
</dbReference>
<evidence type="ECO:0000313" key="10">
    <source>
        <dbReference type="Proteomes" id="UP001144341"/>
    </source>
</evidence>
<dbReference type="NCBIfam" id="TIGR04056">
    <property type="entry name" value="OMP_RagA_SusC"/>
    <property type="match status" value="1"/>
</dbReference>
<dbReference type="Gene3D" id="2.170.130.10">
    <property type="entry name" value="TonB-dependent receptor, plug domain"/>
    <property type="match status" value="1"/>
</dbReference>
<feature type="domain" description="TonB-dependent receptor plug" evidence="8">
    <location>
        <begin position="238"/>
        <end position="347"/>
    </location>
</feature>
<dbReference type="InterPro" id="IPR037066">
    <property type="entry name" value="Plug_dom_sf"/>
</dbReference>
<dbReference type="RefSeq" id="WP_269414350.1">
    <property type="nucleotide sequence ID" value="NZ_JAPWGL010000001.1"/>
</dbReference>
<evidence type="ECO:0000256" key="2">
    <source>
        <dbReference type="ARBA" id="ARBA00022448"/>
    </source>
</evidence>
<dbReference type="InterPro" id="IPR039426">
    <property type="entry name" value="TonB-dep_rcpt-like"/>
</dbReference>
<keyword evidence="10" id="KW-1185">Reference proteome</keyword>
<evidence type="ECO:0000259" key="8">
    <source>
        <dbReference type="Pfam" id="PF07715"/>
    </source>
</evidence>
<reference evidence="9" key="1">
    <citation type="submission" date="2022-12" db="EMBL/GenBank/DDBJ databases">
        <title>Genome sequence of SJ11.</title>
        <authorList>
            <person name="Woo H."/>
        </authorList>
    </citation>
    <scope>NUCLEOTIDE SEQUENCE</scope>
    <source>
        <strain evidence="9">SJ11</strain>
    </source>
</reference>
<keyword evidence="5 7" id="KW-0472">Membrane</keyword>
<dbReference type="SUPFAM" id="SSF49464">
    <property type="entry name" value="Carboxypeptidase regulatory domain-like"/>
    <property type="match status" value="1"/>
</dbReference>
<name>A0ABT4KUW0_9SPHI</name>
<evidence type="ECO:0000256" key="6">
    <source>
        <dbReference type="ARBA" id="ARBA00023237"/>
    </source>
</evidence>
<comment type="similarity">
    <text evidence="7">Belongs to the TonB-dependent receptor family.</text>
</comment>
<evidence type="ECO:0000256" key="7">
    <source>
        <dbReference type="PROSITE-ProRule" id="PRU01360"/>
    </source>
</evidence>
<dbReference type="SUPFAM" id="SSF56935">
    <property type="entry name" value="Porins"/>
    <property type="match status" value="1"/>
</dbReference>
<dbReference type="InterPro" id="IPR008969">
    <property type="entry name" value="CarboxyPept-like_regulatory"/>
</dbReference>
<accession>A0ABT4KUW0</accession>
<gene>
    <name evidence="9" type="ORF">O0931_04500</name>
</gene>